<proteinExistence type="predicted"/>
<dbReference type="Proteomes" id="UP000222768">
    <property type="component" value="Unassembled WGS sequence"/>
</dbReference>
<gene>
    <name evidence="1" type="ORF">CRX53_10615</name>
    <name evidence="2" type="ORF">NCTC13032_03757</name>
</gene>
<evidence type="ECO:0000313" key="1">
    <source>
        <dbReference type="EMBL" id="PHH04394.1"/>
    </source>
</evidence>
<dbReference type="OrthoDB" id="5402478at2"/>
<dbReference type="SUPFAM" id="SSF55961">
    <property type="entry name" value="Bet v1-like"/>
    <property type="match status" value="1"/>
</dbReference>
<evidence type="ECO:0000313" key="2">
    <source>
        <dbReference type="EMBL" id="VTP68842.1"/>
    </source>
</evidence>
<dbReference type="CDD" id="cd07824">
    <property type="entry name" value="SRPBCC_6"/>
    <property type="match status" value="1"/>
</dbReference>
<reference evidence="3" key="2">
    <citation type="submission" date="2017-09" db="EMBL/GenBank/DDBJ databases">
        <title>FDA dAtabase for Regulatory Grade micrObial Sequences (FDA-ARGOS): Supporting development and validation of Infectious Disease Dx tests.</title>
        <authorList>
            <person name="Minogue T."/>
            <person name="Wolcott M."/>
            <person name="Wasieloski L."/>
            <person name="Aguilar W."/>
            <person name="Moore D."/>
            <person name="Tallon L."/>
            <person name="Sadzewicz L."/>
            <person name="Ott S."/>
            <person name="Zhao X."/>
            <person name="Nagaraj S."/>
            <person name="Vavikolanu K."/>
            <person name="Aluvathingal J."/>
            <person name="Nadendla S."/>
            <person name="Sichtig H."/>
        </authorList>
    </citation>
    <scope>NUCLEOTIDE SEQUENCE [LARGE SCALE GENOMIC DNA]</scope>
    <source>
        <strain evidence="3">FDAARGOS_404</strain>
    </source>
</reference>
<organism evidence="2 4">
    <name type="scientific">Leclercia adecarboxylata</name>
    <dbReference type="NCBI Taxonomy" id="83655"/>
    <lineage>
        <taxon>Bacteria</taxon>
        <taxon>Pseudomonadati</taxon>
        <taxon>Pseudomonadota</taxon>
        <taxon>Gammaproteobacteria</taxon>
        <taxon>Enterobacterales</taxon>
        <taxon>Enterobacteriaceae</taxon>
        <taxon>Leclercia</taxon>
    </lineage>
</organism>
<sequence length="158" mass="18259">MADYQFSTVWRVEASVQEVWEILSHPDLWPEWWGSLVQIVELRKGDGRGIGALHRYTWKGALPYHITFDIHVLTIQPLCLLEGEASGEVEGRGVWSLSAHGRETLVRYDWDIRTNTRWMNLLAPLAGPVFRWNHHRVMRDGAKGLARRLGRRVEVHVG</sequence>
<dbReference type="AlphaFoldDB" id="A0A3E2A2G2"/>
<dbReference type="EMBL" id="LR590464">
    <property type="protein sequence ID" value="VTP68842.1"/>
    <property type="molecule type" value="Genomic_DNA"/>
</dbReference>
<protein>
    <submittedName>
        <fullName evidence="1 2">Polyketide cyclase</fullName>
    </submittedName>
</protein>
<reference evidence="1" key="1">
    <citation type="submission" date="2017-09" db="EMBL/GenBank/DDBJ databases">
        <title>FDA dAtabase for Regulatory Grade micrObial Sequences (FDA-ARGOS): Supporting development and validation of Infectious Disease Dx tests.</title>
        <authorList>
            <person name="Minogue T."/>
            <person name="Wolcott M."/>
            <person name="Wasieloski L."/>
            <person name="Aguilar W."/>
            <person name="Moore D."/>
            <person name="Tallon L.J."/>
            <person name="Sadzewicz L."/>
            <person name="Ott S."/>
            <person name="Zhao X."/>
            <person name="Nagaraj S."/>
            <person name="Vavikolanu K."/>
            <person name="Aluvathingal J."/>
            <person name="Nadendla S."/>
            <person name="Sichtig H."/>
        </authorList>
    </citation>
    <scope>NUCLEOTIDE SEQUENCE</scope>
    <source>
        <strain evidence="1">FDAARGOS_404</strain>
    </source>
</reference>
<dbReference type="Proteomes" id="UP000310719">
    <property type="component" value="Chromosome"/>
</dbReference>
<dbReference type="GeneID" id="30332290"/>
<reference evidence="2 4" key="3">
    <citation type="submission" date="2019-05" db="EMBL/GenBank/DDBJ databases">
        <authorList>
            <consortium name="Pathogen Informatics"/>
        </authorList>
    </citation>
    <scope>NUCLEOTIDE SEQUENCE [LARGE SCALE GENOMIC DNA]</scope>
    <source>
        <strain evidence="2 4">NCTC13032</strain>
    </source>
</reference>
<evidence type="ECO:0000313" key="4">
    <source>
        <dbReference type="Proteomes" id="UP000310719"/>
    </source>
</evidence>
<evidence type="ECO:0000313" key="3">
    <source>
        <dbReference type="Proteomes" id="UP000222768"/>
    </source>
</evidence>
<dbReference type="EMBL" id="PDLK01000002">
    <property type="protein sequence ID" value="PHH04394.1"/>
    <property type="molecule type" value="Genomic_DNA"/>
</dbReference>
<dbReference type="Pfam" id="PF10604">
    <property type="entry name" value="Polyketide_cyc2"/>
    <property type="match status" value="1"/>
</dbReference>
<dbReference type="InterPro" id="IPR019587">
    <property type="entry name" value="Polyketide_cyclase/dehydratase"/>
</dbReference>
<dbReference type="KEGG" id="lax:APT61_10260"/>
<name>A0A3E2A2G2_9ENTR</name>
<dbReference type="Gene3D" id="3.30.530.20">
    <property type="match status" value="1"/>
</dbReference>
<dbReference type="RefSeq" id="WP_032610983.1">
    <property type="nucleotide sequence ID" value="NZ_CBCYCG010000024.1"/>
</dbReference>
<dbReference type="InterPro" id="IPR023393">
    <property type="entry name" value="START-like_dom_sf"/>
</dbReference>
<accession>A0A3E2A2G2</accession>
<dbReference type="STRING" id="83655.APT61_10260"/>